<protein>
    <submittedName>
        <fullName evidence="1">Uncharacterized protein</fullName>
    </submittedName>
</protein>
<gene>
    <name evidence="1" type="ORF">ABK905_22410</name>
</gene>
<name>A0AAU7Q7Q9_9GAMM</name>
<dbReference type="AlphaFoldDB" id="A0AAU7Q7Q9"/>
<dbReference type="EMBL" id="CP157947">
    <property type="protein sequence ID" value="XBS69187.1"/>
    <property type="molecule type" value="Genomic_DNA"/>
</dbReference>
<sequence length="62" mass="6471">MTSIAELAAAPAIHRFLAMTRQLQGPCQGIAPGRRDLFTVAGDSQGMIGRANAPIRHSGVLA</sequence>
<evidence type="ECO:0000313" key="1">
    <source>
        <dbReference type="EMBL" id="XBS69187.1"/>
    </source>
</evidence>
<organism evidence="1">
    <name type="scientific">Acerihabitans sp. KWT182</name>
    <dbReference type="NCBI Taxonomy" id="3157919"/>
    <lineage>
        <taxon>Bacteria</taxon>
        <taxon>Pseudomonadati</taxon>
        <taxon>Pseudomonadota</taxon>
        <taxon>Gammaproteobacteria</taxon>
        <taxon>Enterobacterales</taxon>
        <taxon>Pectobacteriaceae</taxon>
        <taxon>Acerihabitans</taxon>
    </lineage>
</organism>
<accession>A0AAU7Q7Q9</accession>
<proteinExistence type="predicted"/>
<reference evidence="1" key="1">
    <citation type="submission" date="2024-06" db="EMBL/GenBank/DDBJ databases">
        <authorList>
            <person name="Coelho C."/>
            <person name="Bento M."/>
            <person name="Garcia E."/>
            <person name="Camelo A."/>
            <person name="Brandao I."/>
            <person name="Espirito Santo C."/>
            <person name="Trovao J."/>
            <person name="Verissimo A."/>
            <person name="Costa J."/>
            <person name="Tiago I."/>
        </authorList>
    </citation>
    <scope>NUCLEOTIDE SEQUENCE</scope>
    <source>
        <strain evidence="1">KWT182</strain>
    </source>
</reference>